<dbReference type="Pfam" id="PF03881">
    <property type="entry name" value="Fructosamin_kin"/>
    <property type="match status" value="1"/>
</dbReference>
<keyword evidence="2 3" id="KW-0418">Kinase</keyword>
<comment type="caution">
    <text evidence="3">The sequence shown here is derived from an EMBL/GenBank/DDBJ whole genome shotgun (WGS) entry which is preliminary data.</text>
</comment>
<dbReference type="GO" id="GO:0016301">
    <property type="term" value="F:kinase activity"/>
    <property type="evidence" value="ECO:0007669"/>
    <property type="project" value="UniProtKB-UniRule"/>
</dbReference>
<evidence type="ECO:0000256" key="1">
    <source>
        <dbReference type="ARBA" id="ARBA00009460"/>
    </source>
</evidence>
<evidence type="ECO:0000256" key="2">
    <source>
        <dbReference type="PIRNR" id="PIRNR006221"/>
    </source>
</evidence>
<comment type="similarity">
    <text evidence="1 2">Belongs to the fructosamine kinase family.</text>
</comment>
<dbReference type="PANTHER" id="PTHR12149">
    <property type="entry name" value="FRUCTOSAMINE 3 KINASE-RELATED PROTEIN"/>
    <property type="match status" value="1"/>
</dbReference>
<dbReference type="EMBL" id="DSUJ01000008">
    <property type="protein sequence ID" value="HFI91002.1"/>
    <property type="molecule type" value="Genomic_DNA"/>
</dbReference>
<dbReference type="PIRSF" id="PIRSF006221">
    <property type="entry name" value="Ketosamine-3-kinase"/>
    <property type="match status" value="1"/>
</dbReference>
<dbReference type="AlphaFoldDB" id="A0A7V2ZJ95"/>
<dbReference type="Gene3D" id="3.30.200.20">
    <property type="entry name" value="Phosphorylase Kinase, domain 1"/>
    <property type="match status" value="1"/>
</dbReference>
<evidence type="ECO:0000313" key="3">
    <source>
        <dbReference type="EMBL" id="HFI91002.1"/>
    </source>
</evidence>
<organism evidence="3">
    <name type="scientific">Ignavibacterium album</name>
    <dbReference type="NCBI Taxonomy" id="591197"/>
    <lineage>
        <taxon>Bacteria</taxon>
        <taxon>Pseudomonadati</taxon>
        <taxon>Ignavibacteriota</taxon>
        <taxon>Ignavibacteria</taxon>
        <taxon>Ignavibacteriales</taxon>
        <taxon>Ignavibacteriaceae</taxon>
        <taxon>Ignavibacterium</taxon>
    </lineage>
</organism>
<name>A0A7V2ZJ95_9BACT</name>
<accession>A0A7V2ZJ95</accession>
<keyword evidence="2" id="KW-0808">Transferase</keyword>
<dbReference type="Gene3D" id="3.90.1200.10">
    <property type="match status" value="1"/>
</dbReference>
<dbReference type="InterPro" id="IPR011009">
    <property type="entry name" value="Kinase-like_dom_sf"/>
</dbReference>
<dbReference type="SUPFAM" id="SSF56112">
    <property type="entry name" value="Protein kinase-like (PK-like)"/>
    <property type="match status" value="1"/>
</dbReference>
<reference evidence="3" key="1">
    <citation type="journal article" date="2020" name="mSystems">
        <title>Genome- and Community-Level Interaction Insights into Carbon Utilization and Element Cycling Functions of Hydrothermarchaeota in Hydrothermal Sediment.</title>
        <authorList>
            <person name="Zhou Z."/>
            <person name="Liu Y."/>
            <person name="Xu W."/>
            <person name="Pan J."/>
            <person name="Luo Z.H."/>
            <person name="Li M."/>
        </authorList>
    </citation>
    <scope>NUCLEOTIDE SEQUENCE [LARGE SCALE GENOMIC DNA]</scope>
    <source>
        <strain evidence="3">SpSt-479</strain>
    </source>
</reference>
<protein>
    <submittedName>
        <fullName evidence="3">Fructosamine kinase</fullName>
    </submittedName>
</protein>
<sequence>MIENIFEKIEKELSCKIISSISVGGGCINDAKTITTSDKRQYFLKLNSHTPQDMFIKEANGLKELQKANAIRVPQVILVGSDFILLEQINSGKKSKTFDEDFGRAFAKLHQYTSDKFGFYEDNYIGSTPQKNIPADDEKNNWIKFYLNKRILFQYMLLEQKGYADSSLSKRITLLENKIEKILAGSENVPSLLHGDLWSGNYLIDETGNACLIDPAVYYGNREADLAMTKLFGGFSTAFYKSYYDNFPLPDGYEYRENIYKLYHVMNHLNLFGGGYYNQTISLLNYYL</sequence>
<dbReference type="InterPro" id="IPR016477">
    <property type="entry name" value="Fructo-/Ketosamine-3-kinase"/>
</dbReference>
<dbReference type="PANTHER" id="PTHR12149:SF8">
    <property type="entry name" value="PROTEIN-RIBULOSAMINE 3-KINASE"/>
    <property type="match status" value="1"/>
</dbReference>
<gene>
    <name evidence="3" type="ORF">ENS31_05635</name>
</gene>
<proteinExistence type="inferred from homology"/>